<dbReference type="InterPro" id="IPR008920">
    <property type="entry name" value="TF_FadR/GntR_C"/>
</dbReference>
<evidence type="ECO:0000256" key="3">
    <source>
        <dbReference type="ARBA" id="ARBA00023163"/>
    </source>
</evidence>
<reference evidence="5 6" key="1">
    <citation type="journal article" date="2015" name="J. Biotechnol.">
        <title>Complete genome sequence of Paenibacillus beijingensis 7188(T) (=DSM 24997(T)), a novel rhizobacterium from jujube garden soil.</title>
        <authorList>
            <person name="Kwak Y."/>
            <person name="Shin J.H."/>
        </authorList>
    </citation>
    <scope>NUCLEOTIDE SEQUENCE [LARGE SCALE GENOMIC DNA]</scope>
    <source>
        <strain evidence="5 6">DSM 24997</strain>
    </source>
</reference>
<dbReference type="CDD" id="cd07377">
    <property type="entry name" value="WHTH_GntR"/>
    <property type="match status" value="1"/>
</dbReference>
<dbReference type="InterPro" id="IPR011711">
    <property type="entry name" value="GntR_C"/>
</dbReference>
<dbReference type="SUPFAM" id="SSF46785">
    <property type="entry name" value="Winged helix' DNA-binding domain"/>
    <property type="match status" value="1"/>
</dbReference>
<evidence type="ECO:0000256" key="2">
    <source>
        <dbReference type="ARBA" id="ARBA00023125"/>
    </source>
</evidence>
<keyword evidence="6" id="KW-1185">Reference proteome</keyword>
<dbReference type="GO" id="GO:0003677">
    <property type="term" value="F:DNA binding"/>
    <property type="evidence" value="ECO:0007669"/>
    <property type="project" value="UniProtKB-KW"/>
</dbReference>
<sequence length="224" mass="25899">MKKIKKVQTHEMVSKEIKDYIQNNQLKKGDKLPSAEKIMATLGVGRSSIREAIRYLEALDVVEVLNGKGIFVKEPSLYQLSTKITIENEKSALLQLCEVRRGLEGIAVELAAVRATQEHLDEMWHYYELIGNTKGTESSIADMKFHQAIYKASDNIILQELIGSIWNTFVEFWRAPFGHNEFFHDSYPFHKSMVEAIEERNPQKAREEFNKMMDVMVRAINEFE</sequence>
<dbReference type="RefSeq" id="WP_045669006.1">
    <property type="nucleotide sequence ID" value="NZ_CP011058.1"/>
</dbReference>
<keyword evidence="3" id="KW-0804">Transcription</keyword>
<organism evidence="5 6">
    <name type="scientific">Paenibacillus beijingensis</name>
    <dbReference type="NCBI Taxonomy" id="1126833"/>
    <lineage>
        <taxon>Bacteria</taxon>
        <taxon>Bacillati</taxon>
        <taxon>Bacillota</taxon>
        <taxon>Bacilli</taxon>
        <taxon>Bacillales</taxon>
        <taxon>Paenibacillaceae</taxon>
        <taxon>Paenibacillus</taxon>
    </lineage>
</organism>
<dbReference type="InterPro" id="IPR036388">
    <property type="entry name" value="WH-like_DNA-bd_sf"/>
</dbReference>
<dbReference type="PANTHER" id="PTHR43537:SF5">
    <property type="entry name" value="UXU OPERON TRANSCRIPTIONAL REGULATOR"/>
    <property type="match status" value="1"/>
</dbReference>
<name>A0A0D5NE90_9BACL</name>
<dbReference type="Gene3D" id="1.10.10.10">
    <property type="entry name" value="Winged helix-like DNA-binding domain superfamily/Winged helix DNA-binding domain"/>
    <property type="match status" value="1"/>
</dbReference>
<feature type="domain" description="HTH gntR-type" evidence="4">
    <location>
        <begin position="7"/>
        <end position="75"/>
    </location>
</feature>
<reference evidence="6" key="2">
    <citation type="submission" date="2015-03" db="EMBL/GenBank/DDBJ databases">
        <title>Genome sequence of Paenibacillus beijingensis strain DSM 24997T.</title>
        <authorList>
            <person name="Kwak Y."/>
            <person name="Shin J.-H."/>
        </authorList>
    </citation>
    <scope>NUCLEOTIDE SEQUENCE [LARGE SCALE GENOMIC DNA]</scope>
    <source>
        <strain evidence="6">DSM 24997</strain>
    </source>
</reference>
<dbReference type="Pfam" id="PF00392">
    <property type="entry name" value="GntR"/>
    <property type="match status" value="1"/>
</dbReference>
<dbReference type="KEGG" id="pbj:VN24_01670"/>
<evidence type="ECO:0000256" key="1">
    <source>
        <dbReference type="ARBA" id="ARBA00023015"/>
    </source>
</evidence>
<dbReference type="InterPro" id="IPR000524">
    <property type="entry name" value="Tscrpt_reg_HTH_GntR"/>
</dbReference>
<keyword evidence="2" id="KW-0238">DNA-binding</keyword>
<dbReference type="HOGENOM" id="CLU_017584_9_1_9"/>
<dbReference type="PANTHER" id="PTHR43537">
    <property type="entry name" value="TRANSCRIPTIONAL REGULATOR, GNTR FAMILY"/>
    <property type="match status" value="1"/>
</dbReference>
<dbReference type="Gene3D" id="1.20.120.530">
    <property type="entry name" value="GntR ligand-binding domain-like"/>
    <property type="match status" value="1"/>
</dbReference>
<dbReference type="PROSITE" id="PS50949">
    <property type="entry name" value="HTH_GNTR"/>
    <property type="match status" value="1"/>
</dbReference>
<dbReference type="Pfam" id="PF07729">
    <property type="entry name" value="FCD"/>
    <property type="match status" value="1"/>
</dbReference>
<dbReference type="SMART" id="SM00345">
    <property type="entry name" value="HTH_GNTR"/>
    <property type="match status" value="1"/>
</dbReference>
<dbReference type="SMART" id="SM00895">
    <property type="entry name" value="FCD"/>
    <property type="match status" value="1"/>
</dbReference>
<dbReference type="SUPFAM" id="SSF48008">
    <property type="entry name" value="GntR ligand-binding domain-like"/>
    <property type="match status" value="1"/>
</dbReference>
<dbReference type="InterPro" id="IPR036390">
    <property type="entry name" value="WH_DNA-bd_sf"/>
</dbReference>
<evidence type="ECO:0000259" key="4">
    <source>
        <dbReference type="PROSITE" id="PS50949"/>
    </source>
</evidence>
<evidence type="ECO:0000313" key="5">
    <source>
        <dbReference type="EMBL" id="AJY73571.1"/>
    </source>
</evidence>
<dbReference type="EMBL" id="CP011058">
    <property type="protein sequence ID" value="AJY73571.1"/>
    <property type="molecule type" value="Genomic_DNA"/>
</dbReference>
<evidence type="ECO:0000313" key="6">
    <source>
        <dbReference type="Proteomes" id="UP000032633"/>
    </source>
</evidence>
<dbReference type="Proteomes" id="UP000032633">
    <property type="component" value="Chromosome"/>
</dbReference>
<dbReference type="STRING" id="1126833.VN24_01670"/>
<protein>
    <submittedName>
        <fullName evidence="5">GntR family transcriptional regulator</fullName>
    </submittedName>
</protein>
<accession>A0A0D5NE90</accession>
<proteinExistence type="predicted"/>
<dbReference type="OrthoDB" id="214086at2"/>
<dbReference type="GO" id="GO:0003700">
    <property type="term" value="F:DNA-binding transcription factor activity"/>
    <property type="evidence" value="ECO:0007669"/>
    <property type="project" value="InterPro"/>
</dbReference>
<dbReference type="PATRIC" id="fig|1126833.4.peg.370"/>
<dbReference type="AlphaFoldDB" id="A0A0D5NE90"/>
<keyword evidence="1" id="KW-0805">Transcription regulation</keyword>
<gene>
    <name evidence="5" type="ORF">VN24_01670</name>
</gene>